<protein>
    <recommendedName>
        <fullName evidence="5">BHLH domain-containing protein</fullName>
    </recommendedName>
</protein>
<dbReference type="Gene3D" id="4.10.280.10">
    <property type="entry name" value="Helix-loop-helix DNA-binding domain"/>
    <property type="match status" value="1"/>
</dbReference>
<evidence type="ECO:0000256" key="4">
    <source>
        <dbReference type="SAM" id="MobiDB-lite"/>
    </source>
</evidence>
<reference evidence="6" key="1">
    <citation type="submission" date="2021-01" db="UniProtKB">
        <authorList>
            <consortium name="EnsemblMetazoa"/>
        </authorList>
    </citation>
    <scope>IDENTIFICATION</scope>
</reference>
<dbReference type="Pfam" id="PF01586">
    <property type="entry name" value="Basic"/>
    <property type="match status" value="1"/>
</dbReference>
<feature type="domain" description="BHLH" evidence="5">
    <location>
        <begin position="77"/>
        <end position="128"/>
    </location>
</feature>
<dbReference type="PANTHER" id="PTHR11534:SF9">
    <property type="entry name" value="MYOGENIC-DETERMINATION PROTEIN"/>
    <property type="match status" value="1"/>
</dbReference>
<dbReference type="RefSeq" id="XP_022664762.1">
    <property type="nucleotide sequence ID" value="XM_022809027.1"/>
</dbReference>
<dbReference type="GO" id="GO:0046983">
    <property type="term" value="F:protein dimerization activity"/>
    <property type="evidence" value="ECO:0007669"/>
    <property type="project" value="InterPro"/>
</dbReference>
<dbReference type="OMA" id="PANGCEH"/>
<evidence type="ECO:0000256" key="2">
    <source>
        <dbReference type="ARBA" id="ARBA00023125"/>
    </source>
</evidence>
<evidence type="ECO:0000256" key="1">
    <source>
        <dbReference type="ARBA" id="ARBA00004123"/>
    </source>
</evidence>
<dbReference type="GO" id="GO:0007517">
    <property type="term" value="P:muscle organ development"/>
    <property type="evidence" value="ECO:0007669"/>
    <property type="project" value="InterPro"/>
</dbReference>
<keyword evidence="3" id="KW-0539">Nucleus</keyword>
<keyword evidence="2" id="KW-0238">DNA-binding</keyword>
<sequence>MCVGDGNTYPGQYNEAAQNSPESAKSQDFDDDLTDHESSSGKELDSGGVRSSQCSSRGGTCLVWACKVCKRRSVSVDRRKAATLRERRRLRKVNEAFELLKRRTSANPSQRLPKVEILRNAIEYIENLEELLHNSSSPHGSLLTASGTASLSAMQRFRELQTQKMRQSSPIDGKHFDHDRSNRLHHREIDSAREKEMMAQRPANGCEHQQKLDFTELLGRHRGYSSTLSDSPVQFEPSSLDCLSRIVQNLAPQYANRPSTVASSTTDNSSLSMTNSNGDASQQTGEHVQQLTSNSLNISIHGDLSAAAVSGQRHDNYHNDQMHTLPSNVAPASTHSTNLSIGHHAKYGFNQ</sequence>
<evidence type="ECO:0000259" key="5">
    <source>
        <dbReference type="PROSITE" id="PS50888"/>
    </source>
</evidence>
<keyword evidence="7" id="KW-1185">Reference proteome</keyword>
<dbReference type="InterPro" id="IPR002546">
    <property type="entry name" value="MyoD_N"/>
</dbReference>
<proteinExistence type="predicted"/>
<dbReference type="GO" id="GO:0000981">
    <property type="term" value="F:DNA-binding transcription factor activity, RNA polymerase II-specific"/>
    <property type="evidence" value="ECO:0007669"/>
    <property type="project" value="TreeGrafter"/>
</dbReference>
<dbReference type="KEGG" id="vde:111251912"/>
<feature type="compositionally biased region" description="Basic and acidic residues" evidence="4">
    <location>
        <begin position="35"/>
        <end position="45"/>
    </location>
</feature>
<dbReference type="SUPFAM" id="SSF47459">
    <property type="entry name" value="HLH, helix-loop-helix DNA-binding domain"/>
    <property type="match status" value="1"/>
</dbReference>
<feature type="region of interest" description="Disordered" evidence="4">
    <location>
        <begin position="257"/>
        <end position="289"/>
    </location>
</feature>
<feature type="compositionally biased region" description="Polar residues" evidence="4">
    <location>
        <begin position="9"/>
        <end position="26"/>
    </location>
</feature>
<dbReference type="GO" id="GO:0045663">
    <property type="term" value="P:positive regulation of myoblast differentiation"/>
    <property type="evidence" value="ECO:0007669"/>
    <property type="project" value="TreeGrafter"/>
</dbReference>
<accession>A0A7M7KR99</accession>
<dbReference type="SMART" id="SM00353">
    <property type="entry name" value="HLH"/>
    <property type="match status" value="1"/>
</dbReference>
<dbReference type="FunCoup" id="A0A7M7KR99">
    <property type="interactions" value="27"/>
</dbReference>
<dbReference type="GO" id="GO:0000978">
    <property type="term" value="F:RNA polymerase II cis-regulatory region sequence-specific DNA binding"/>
    <property type="evidence" value="ECO:0007669"/>
    <property type="project" value="TreeGrafter"/>
</dbReference>
<dbReference type="GeneID" id="111251912"/>
<name>A0A7M7KR99_VARDE</name>
<dbReference type="PROSITE" id="PS50888">
    <property type="entry name" value="BHLH"/>
    <property type="match status" value="1"/>
</dbReference>
<dbReference type="InterPro" id="IPR039704">
    <property type="entry name" value="Myogenic_factor"/>
</dbReference>
<dbReference type="InterPro" id="IPR036638">
    <property type="entry name" value="HLH_DNA-bd_sf"/>
</dbReference>
<dbReference type="Pfam" id="PF00010">
    <property type="entry name" value="HLH"/>
    <property type="match status" value="1"/>
</dbReference>
<evidence type="ECO:0000313" key="6">
    <source>
        <dbReference type="EnsemblMetazoa" id="XP_022664762"/>
    </source>
</evidence>
<dbReference type="OrthoDB" id="10049614at2759"/>
<dbReference type="SMART" id="SM00520">
    <property type="entry name" value="BASIC"/>
    <property type="match status" value="1"/>
</dbReference>
<organism evidence="6 7">
    <name type="scientific">Varroa destructor</name>
    <name type="common">Honeybee mite</name>
    <dbReference type="NCBI Taxonomy" id="109461"/>
    <lineage>
        <taxon>Eukaryota</taxon>
        <taxon>Metazoa</taxon>
        <taxon>Ecdysozoa</taxon>
        <taxon>Arthropoda</taxon>
        <taxon>Chelicerata</taxon>
        <taxon>Arachnida</taxon>
        <taxon>Acari</taxon>
        <taxon>Parasitiformes</taxon>
        <taxon>Mesostigmata</taxon>
        <taxon>Gamasina</taxon>
        <taxon>Dermanyssoidea</taxon>
        <taxon>Varroidae</taxon>
        <taxon>Varroa</taxon>
    </lineage>
</organism>
<dbReference type="InParanoid" id="A0A7M7KR99"/>
<dbReference type="GO" id="GO:0005634">
    <property type="term" value="C:nucleus"/>
    <property type="evidence" value="ECO:0007669"/>
    <property type="project" value="UniProtKB-SubCell"/>
</dbReference>
<dbReference type="InterPro" id="IPR011598">
    <property type="entry name" value="bHLH_dom"/>
</dbReference>
<dbReference type="CDD" id="cd19699">
    <property type="entry name" value="bHLH_TS_dMYOD_like"/>
    <property type="match status" value="1"/>
</dbReference>
<comment type="subcellular location">
    <subcellularLocation>
        <location evidence="1">Nucleus</location>
    </subcellularLocation>
</comment>
<dbReference type="FunFam" id="4.10.280.10:FF:000005">
    <property type="entry name" value="Myogenic factor"/>
    <property type="match status" value="1"/>
</dbReference>
<dbReference type="AlphaFoldDB" id="A0A7M7KR99"/>
<dbReference type="EnsemblMetazoa" id="XM_022809027">
    <property type="protein sequence ID" value="XP_022664762"/>
    <property type="gene ID" value="LOC111251912"/>
</dbReference>
<dbReference type="CTD" id="42799"/>
<dbReference type="Proteomes" id="UP000594260">
    <property type="component" value="Unplaced"/>
</dbReference>
<dbReference type="PANTHER" id="PTHR11534">
    <property type="entry name" value="MYOGENIC FACTOR"/>
    <property type="match status" value="1"/>
</dbReference>
<evidence type="ECO:0000313" key="7">
    <source>
        <dbReference type="Proteomes" id="UP000594260"/>
    </source>
</evidence>
<feature type="region of interest" description="Disordered" evidence="4">
    <location>
        <begin position="1"/>
        <end position="56"/>
    </location>
</feature>
<evidence type="ECO:0000256" key="3">
    <source>
        <dbReference type="ARBA" id="ARBA00023242"/>
    </source>
</evidence>